<evidence type="ECO:0000256" key="5">
    <source>
        <dbReference type="ARBA" id="ARBA00022801"/>
    </source>
</evidence>
<feature type="domain" description="M23ase beta-sheet core" evidence="9">
    <location>
        <begin position="192"/>
        <end position="288"/>
    </location>
</feature>
<evidence type="ECO:0000256" key="3">
    <source>
        <dbReference type="ARBA" id="ARBA00022670"/>
    </source>
</evidence>
<keyword evidence="6" id="KW-0862">Zinc</keyword>
<keyword evidence="5" id="KW-0378">Hydrolase</keyword>
<evidence type="ECO:0000313" key="12">
    <source>
        <dbReference type="Proteomes" id="UP000654401"/>
    </source>
</evidence>
<dbReference type="Proteomes" id="UP000654401">
    <property type="component" value="Unassembled WGS sequence"/>
</dbReference>
<dbReference type="PANTHER" id="PTHR21666:SF288">
    <property type="entry name" value="CELL DIVISION PROTEIN YTFB"/>
    <property type="match status" value="1"/>
</dbReference>
<dbReference type="CDD" id="cd12797">
    <property type="entry name" value="M23_peptidase"/>
    <property type="match status" value="1"/>
</dbReference>
<evidence type="ECO:0000259" key="10">
    <source>
        <dbReference type="Pfam" id="PF19425"/>
    </source>
</evidence>
<feature type="signal peptide" evidence="8">
    <location>
        <begin position="1"/>
        <end position="20"/>
    </location>
</feature>
<keyword evidence="7" id="KW-0482">Metalloprotease</keyword>
<evidence type="ECO:0000256" key="2">
    <source>
        <dbReference type="ARBA" id="ARBA00004196"/>
    </source>
</evidence>
<dbReference type="GO" id="GO:0046872">
    <property type="term" value="F:metal ion binding"/>
    <property type="evidence" value="ECO:0007669"/>
    <property type="project" value="UniProtKB-KW"/>
</dbReference>
<dbReference type="SUPFAM" id="SSF51261">
    <property type="entry name" value="Duplicated hybrid motif"/>
    <property type="match status" value="1"/>
</dbReference>
<dbReference type="InterPro" id="IPR011055">
    <property type="entry name" value="Dup_hybrid_motif"/>
</dbReference>
<comment type="caution">
    <text evidence="11">The sequence shown here is derived from an EMBL/GenBank/DDBJ whole genome shotgun (WGS) entry which is preliminary data.</text>
</comment>
<dbReference type="PROSITE" id="PS51257">
    <property type="entry name" value="PROKAR_LIPOPROTEIN"/>
    <property type="match status" value="1"/>
</dbReference>
<dbReference type="InterPro" id="IPR045834">
    <property type="entry name" value="Csd3_N2"/>
</dbReference>
<evidence type="ECO:0000256" key="1">
    <source>
        <dbReference type="ARBA" id="ARBA00001947"/>
    </source>
</evidence>
<reference evidence="11 12" key="1">
    <citation type="submission" date="2020-08" db="EMBL/GenBank/DDBJ databases">
        <title>Bridging the membrane lipid divide: bacteria of the FCB group superphylum have the potential to synthesize archaeal ether lipids.</title>
        <authorList>
            <person name="Villanueva L."/>
            <person name="Von Meijenfeldt F.A.B."/>
            <person name="Westbye A.B."/>
            <person name="Yadav S."/>
            <person name="Hopmans E.C."/>
            <person name="Dutilh B.E."/>
            <person name="Sinninghe Damste J.S."/>
        </authorList>
    </citation>
    <scope>NUCLEOTIDE SEQUENCE [LARGE SCALE GENOMIC DNA]</scope>
    <source>
        <strain evidence="11">NIOZ-UU100</strain>
    </source>
</reference>
<evidence type="ECO:0000256" key="7">
    <source>
        <dbReference type="ARBA" id="ARBA00023049"/>
    </source>
</evidence>
<keyword evidence="3" id="KW-0645">Protease</keyword>
<dbReference type="Pfam" id="PF01551">
    <property type="entry name" value="Peptidase_M23"/>
    <property type="match status" value="1"/>
</dbReference>
<dbReference type="Pfam" id="PF19425">
    <property type="entry name" value="Csd3_N2"/>
    <property type="match status" value="1"/>
</dbReference>
<comment type="cofactor">
    <cofactor evidence="1">
        <name>Zn(2+)</name>
        <dbReference type="ChEBI" id="CHEBI:29105"/>
    </cofactor>
</comment>
<feature type="chain" id="PRO_5035149517" evidence="8">
    <location>
        <begin position="21"/>
        <end position="332"/>
    </location>
</feature>
<keyword evidence="4" id="KW-0479">Metal-binding</keyword>
<dbReference type="InterPro" id="IPR050570">
    <property type="entry name" value="Cell_wall_metabolism_enzyme"/>
</dbReference>
<comment type="subcellular location">
    <subcellularLocation>
        <location evidence="2">Cell envelope</location>
    </subcellularLocation>
</comment>
<dbReference type="InterPro" id="IPR016047">
    <property type="entry name" value="M23ase_b-sheet_dom"/>
</dbReference>
<dbReference type="GO" id="GO:0004222">
    <property type="term" value="F:metalloendopeptidase activity"/>
    <property type="evidence" value="ECO:0007669"/>
    <property type="project" value="TreeGrafter"/>
</dbReference>
<gene>
    <name evidence="11" type="ORF">H8D24_03210</name>
</gene>
<proteinExistence type="predicted"/>
<name>A0A8J6PD04_9GAMM</name>
<keyword evidence="8" id="KW-0732">Signal</keyword>
<evidence type="ECO:0000313" key="11">
    <source>
        <dbReference type="EMBL" id="MBC8519400.1"/>
    </source>
</evidence>
<dbReference type="AlphaFoldDB" id="A0A8J6PD04"/>
<protein>
    <submittedName>
        <fullName evidence="11">Peptidoglycan DD-metalloendopeptidase family protein</fullName>
    </submittedName>
</protein>
<dbReference type="EMBL" id="JACNFK010000023">
    <property type="protein sequence ID" value="MBC8519400.1"/>
    <property type="molecule type" value="Genomic_DNA"/>
</dbReference>
<dbReference type="PANTHER" id="PTHR21666">
    <property type="entry name" value="PEPTIDASE-RELATED"/>
    <property type="match status" value="1"/>
</dbReference>
<evidence type="ECO:0000256" key="8">
    <source>
        <dbReference type="SAM" id="SignalP"/>
    </source>
</evidence>
<evidence type="ECO:0000256" key="6">
    <source>
        <dbReference type="ARBA" id="ARBA00022833"/>
    </source>
</evidence>
<dbReference type="GO" id="GO:0030313">
    <property type="term" value="C:cell envelope"/>
    <property type="evidence" value="ECO:0007669"/>
    <property type="project" value="UniProtKB-SubCell"/>
</dbReference>
<evidence type="ECO:0000259" key="9">
    <source>
        <dbReference type="Pfam" id="PF01551"/>
    </source>
</evidence>
<dbReference type="Gene3D" id="2.70.70.10">
    <property type="entry name" value="Glucose Permease (Domain IIA)"/>
    <property type="match status" value="1"/>
</dbReference>
<sequence length="332" mass="37476">MSRLFSIMLISMLFLLSGCAEQGGAQVKTTKVEKRLVTPQHEPNKQIREKADKGTTSIRRWEVYRGHITKTFSRAARNTGIPGVHIRKLEELFSEQINFRKDIQKGDHFTVVFQPGADGTLQSGKILAAELNNQGKPIRVINHTNRRGVSRFYSGDGTPLEADFLRSPLKNTKISSHFTLRRYHPVLKKYRPHRGTDLVAATGTPVMATAGGVVEKRERQRGYGNVIFLSHAGGKYTTVYAHLSRFAKKLKVGTRVRQGEVIGYSGSTGLATGPHLHYEFRKDGEYKDAMQVALPRTNKLSTAERKYFYQATAKLRKVLLNRHKSRQLAMKQ</sequence>
<dbReference type="GO" id="GO:0006508">
    <property type="term" value="P:proteolysis"/>
    <property type="evidence" value="ECO:0007669"/>
    <property type="project" value="UniProtKB-KW"/>
</dbReference>
<evidence type="ECO:0000256" key="4">
    <source>
        <dbReference type="ARBA" id="ARBA00022723"/>
    </source>
</evidence>
<feature type="domain" description="Csd3-like second N-terminal" evidence="10">
    <location>
        <begin position="63"/>
        <end position="179"/>
    </location>
</feature>
<accession>A0A8J6PD04</accession>
<organism evidence="11 12">
    <name type="scientific">Candidatus Thiopontia autotrophica</name>
    <dbReference type="NCBI Taxonomy" id="2841688"/>
    <lineage>
        <taxon>Bacteria</taxon>
        <taxon>Pseudomonadati</taxon>
        <taxon>Pseudomonadota</taxon>
        <taxon>Gammaproteobacteria</taxon>
        <taxon>Candidatus Thiopontia</taxon>
    </lineage>
</organism>
<dbReference type="Gene3D" id="3.10.450.350">
    <property type="match status" value="1"/>
</dbReference>